<feature type="compositionally biased region" description="Polar residues" evidence="1">
    <location>
        <begin position="195"/>
        <end position="205"/>
    </location>
</feature>
<dbReference type="Pfam" id="PF00226">
    <property type="entry name" value="DnaJ"/>
    <property type="match status" value="1"/>
</dbReference>
<proteinExistence type="predicted"/>
<reference evidence="3" key="1">
    <citation type="submission" date="2016-02" db="EMBL/GenBank/DDBJ databases">
        <title>WGS assembly of Manihot esculenta.</title>
        <authorList>
            <person name="Bredeson J.V."/>
            <person name="Prochnik S.E."/>
            <person name="Lyons J.B."/>
            <person name="Schmutz J."/>
            <person name="Grimwood J."/>
            <person name="Vrebalov J."/>
            <person name="Bart R.S."/>
            <person name="Amuge T."/>
            <person name="Ferguson M.E."/>
            <person name="Green R."/>
            <person name="Putnam N."/>
            <person name="Stites J."/>
            <person name="Rounsley S."/>
            <person name="Rokhsar D.S."/>
        </authorList>
    </citation>
    <scope>NUCLEOTIDE SEQUENCE [LARGE SCALE GENOMIC DNA]</scope>
    <source>
        <tissue evidence="3">Leaf</tissue>
    </source>
</reference>
<feature type="compositionally biased region" description="Polar residues" evidence="1">
    <location>
        <begin position="164"/>
        <end position="174"/>
    </location>
</feature>
<feature type="compositionally biased region" description="Basic and acidic residues" evidence="1">
    <location>
        <begin position="253"/>
        <end position="264"/>
    </location>
</feature>
<feature type="compositionally biased region" description="Basic residues" evidence="1">
    <location>
        <begin position="440"/>
        <end position="459"/>
    </location>
</feature>
<dbReference type="PANTHER" id="PTHR45496:SF19">
    <property type="entry name" value="J DOMAIN-CONTAINING PROTEIN"/>
    <property type="match status" value="1"/>
</dbReference>
<dbReference type="SMART" id="SM00271">
    <property type="entry name" value="DnaJ"/>
    <property type="match status" value="1"/>
</dbReference>
<accession>A0A2C9V538</accession>
<dbReference type="InterPro" id="IPR001623">
    <property type="entry name" value="DnaJ_domain"/>
</dbReference>
<feature type="compositionally biased region" description="Polar residues" evidence="1">
    <location>
        <begin position="288"/>
        <end position="308"/>
    </location>
</feature>
<dbReference type="CDD" id="cd06257">
    <property type="entry name" value="DnaJ"/>
    <property type="match status" value="1"/>
</dbReference>
<dbReference type="PANTHER" id="PTHR45496">
    <property type="entry name" value="CHAPERONE DNAJ-DOMAIN SUPERFAMILY PROTEIN"/>
    <property type="match status" value="1"/>
</dbReference>
<evidence type="ECO:0000259" key="2">
    <source>
        <dbReference type="PROSITE" id="PS50076"/>
    </source>
</evidence>
<feature type="region of interest" description="Disordered" evidence="1">
    <location>
        <begin position="478"/>
        <end position="499"/>
    </location>
</feature>
<dbReference type="STRING" id="3983.A0A2C9V538"/>
<dbReference type="InterPro" id="IPR036869">
    <property type="entry name" value="J_dom_sf"/>
</dbReference>
<feature type="region of interest" description="Disordered" evidence="1">
    <location>
        <begin position="229"/>
        <end position="308"/>
    </location>
</feature>
<feature type="domain" description="J" evidence="2">
    <location>
        <begin position="74"/>
        <end position="139"/>
    </location>
</feature>
<evidence type="ECO:0000313" key="3">
    <source>
        <dbReference type="EMBL" id="OAY39498.1"/>
    </source>
</evidence>
<dbReference type="Gene3D" id="1.10.287.110">
    <property type="entry name" value="DnaJ domain"/>
    <property type="match status" value="1"/>
</dbReference>
<feature type="region of interest" description="Disordered" evidence="1">
    <location>
        <begin position="429"/>
        <end position="465"/>
    </location>
</feature>
<gene>
    <name evidence="3" type="ORF">MANES_10G099200</name>
</gene>
<protein>
    <recommendedName>
        <fullName evidence="2">J domain-containing protein</fullName>
    </recommendedName>
</protein>
<feature type="region of interest" description="Disordered" evidence="1">
    <location>
        <begin position="159"/>
        <end position="213"/>
    </location>
</feature>
<dbReference type="EMBL" id="CM004396">
    <property type="protein sequence ID" value="OAY39498.1"/>
    <property type="molecule type" value="Genomic_DNA"/>
</dbReference>
<dbReference type="PROSITE" id="PS50076">
    <property type="entry name" value="DNAJ_2"/>
    <property type="match status" value="1"/>
</dbReference>
<dbReference type="AlphaFoldDB" id="A0A2C9V538"/>
<dbReference type="SUPFAM" id="SSF46565">
    <property type="entry name" value="Chaperone J-domain"/>
    <property type="match status" value="1"/>
</dbReference>
<organism evidence="3">
    <name type="scientific">Manihot esculenta</name>
    <name type="common">Cassava</name>
    <name type="synonym">Jatropha manihot</name>
    <dbReference type="NCBI Taxonomy" id="3983"/>
    <lineage>
        <taxon>Eukaryota</taxon>
        <taxon>Viridiplantae</taxon>
        <taxon>Streptophyta</taxon>
        <taxon>Embryophyta</taxon>
        <taxon>Tracheophyta</taxon>
        <taxon>Spermatophyta</taxon>
        <taxon>Magnoliopsida</taxon>
        <taxon>eudicotyledons</taxon>
        <taxon>Gunneridae</taxon>
        <taxon>Pentapetalae</taxon>
        <taxon>rosids</taxon>
        <taxon>fabids</taxon>
        <taxon>Malpighiales</taxon>
        <taxon>Euphorbiaceae</taxon>
        <taxon>Crotonoideae</taxon>
        <taxon>Manihoteae</taxon>
        <taxon>Manihot</taxon>
    </lineage>
</organism>
<evidence type="ECO:0000256" key="1">
    <source>
        <dbReference type="SAM" id="MobiDB-lite"/>
    </source>
</evidence>
<sequence>MDGSGYRIEEERWLTIAEKLLTARDFQGAKSFAIRATESDPRLMEFSDQIIVVADTILAGELRIVSYNGGGSHDYYAILQLPRLSQSMEHVANQYRKLALLLNPTRNRLSFADHAFRLVSEAWMVFSNPSKKAMYDHELQMSQLGKLDQLGQVGQLVPPAQEFPQGQSSQGNVRSNHKISRDGRVVLDEDDMAQEPTQSTRQETQPRMPEPIRPIPQHRITELNHPVPQAVPQAKATEPIRPSPQPVATEPIRTARESTRKASEPKAAVPSRPAPQRNVSEPSRPAAQPTSVESSHGTRSTTQTSVTESDIPSFWTACPYCYILYEYPKGYEDCAIRCQKCKRAFHAVMIPSPPVEGTDTYFCCWAYFPLGFNGHGKCGGGASTNWSLVSAMFSTPLPGGGKSSQSNPSKRSEPKVIYKDDIFLTQATMSDSDDDDWDGRRKKAKNARGKATHSKHVKKPQNERAKKVNVQNAVGGSNVQGEVVGKGEGSSGKKKGTKDLGKLDLNVMFSNEVEEAVPRVSQRHGAGNGEEDNIEGIGFFEGLDEFLSSLPILSVVGEDKVKAS</sequence>
<dbReference type="InterPro" id="IPR053052">
    <property type="entry name" value="Imprinting_Balance_Reg"/>
</dbReference>
<name>A0A2C9V538_MANES</name>